<feature type="transmembrane region" description="Helical" evidence="1">
    <location>
        <begin position="48"/>
        <end position="68"/>
    </location>
</feature>
<comment type="caution">
    <text evidence="2">The sequence shown here is derived from an EMBL/GenBank/DDBJ whole genome shotgun (WGS) entry which is preliminary data.</text>
</comment>
<gene>
    <name evidence="2" type="ORF">B2A_01206</name>
</gene>
<proteinExistence type="predicted"/>
<dbReference type="AlphaFoldDB" id="T1BCU5"/>
<name>T1BCU5_9ZZZZ</name>
<feature type="non-terminal residue" evidence="2">
    <location>
        <position position="1"/>
    </location>
</feature>
<reference evidence="2" key="2">
    <citation type="journal article" date="2014" name="ISME J.">
        <title>Microbial stratification in low pH oxic and suboxic macroscopic growths along an acid mine drainage.</title>
        <authorList>
            <person name="Mendez-Garcia C."/>
            <person name="Mesa V."/>
            <person name="Sprenger R.R."/>
            <person name="Richter M."/>
            <person name="Diez M.S."/>
            <person name="Solano J."/>
            <person name="Bargiela R."/>
            <person name="Golyshina O.V."/>
            <person name="Manteca A."/>
            <person name="Ramos J.L."/>
            <person name="Gallego J.R."/>
            <person name="Llorente I."/>
            <person name="Martins Dos Santos V.A."/>
            <person name="Jensen O.N."/>
            <person name="Pelaez A.I."/>
            <person name="Sanchez J."/>
            <person name="Ferrer M."/>
        </authorList>
    </citation>
    <scope>NUCLEOTIDE SEQUENCE</scope>
</reference>
<evidence type="ECO:0000256" key="1">
    <source>
        <dbReference type="SAM" id="Phobius"/>
    </source>
</evidence>
<feature type="transmembrane region" description="Helical" evidence="1">
    <location>
        <begin position="12"/>
        <end position="36"/>
    </location>
</feature>
<accession>T1BCU5</accession>
<keyword evidence="1" id="KW-1133">Transmembrane helix</keyword>
<organism evidence="2">
    <name type="scientific">mine drainage metagenome</name>
    <dbReference type="NCBI Taxonomy" id="410659"/>
    <lineage>
        <taxon>unclassified sequences</taxon>
        <taxon>metagenomes</taxon>
        <taxon>ecological metagenomes</taxon>
    </lineage>
</organism>
<keyword evidence="1" id="KW-0812">Transmembrane</keyword>
<reference evidence="2" key="1">
    <citation type="submission" date="2013-08" db="EMBL/GenBank/DDBJ databases">
        <authorList>
            <person name="Mendez C."/>
            <person name="Richter M."/>
            <person name="Ferrer M."/>
            <person name="Sanchez J."/>
        </authorList>
    </citation>
    <scope>NUCLEOTIDE SEQUENCE</scope>
</reference>
<feature type="non-terminal residue" evidence="2">
    <location>
        <position position="101"/>
    </location>
</feature>
<feature type="transmembrane region" description="Helical" evidence="1">
    <location>
        <begin position="80"/>
        <end position="99"/>
    </location>
</feature>
<keyword evidence="1" id="KW-0472">Membrane</keyword>
<sequence>RRFGGLQAWIVTLAYFLSLPPILVPAGAYTLSLLVAFGYVSPAVAASIFWQSMVGILWALVAALPLLLGAKPTARFTEGFLIVEGVILALFLGIGFWALPT</sequence>
<dbReference type="EMBL" id="AUZZ01000901">
    <property type="protein sequence ID" value="EQD66328.1"/>
    <property type="molecule type" value="Genomic_DNA"/>
</dbReference>
<protein>
    <submittedName>
        <fullName evidence="2">Amino acid transporter</fullName>
    </submittedName>
</protein>
<evidence type="ECO:0000313" key="2">
    <source>
        <dbReference type="EMBL" id="EQD66328.1"/>
    </source>
</evidence>